<organism evidence="2 3">
    <name type="scientific">Streptomyces camponoticapitis</name>
    <dbReference type="NCBI Taxonomy" id="1616125"/>
    <lineage>
        <taxon>Bacteria</taxon>
        <taxon>Bacillati</taxon>
        <taxon>Actinomycetota</taxon>
        <taxon>Actinomycetes</taxon>
        <taxon>Kitasatosporales</taxon>
        <taxon>Streptomycetaceae</taxon>
        <taxon>Streptomyces</taxon>
    </lineage>
</organism>
<gene>
    <name evidence="2" type="ORF">GCM10011583_56010</name>
</gene>
<sequence length="119" mass="12821">MELPAFGASNTEPKLRELFAKHQARHGTVLVVVDRSVSIGALPLAVARDMGNPVACLPSLTMRQIVGLYPGEAKTDARDAFITRAPLCLARRRANALFAMLRDGTLYGPRPVLAIAPQT</sequence>
<proteinExistence type="predicted"/>
<name>A0ABQ2EME1_9ACTN</name>
<dbReference type="Proteomes" id="UP000660265">
    <property type="component" value="Unassembled WGS sequence"/>
</dbReference>
<dbReference type="EMBL" id="BMMV01000021">
    <property type="protein sequence ID" value="GGK16856.1"/>
    <property type="molecule type" value="Genomic_DNA"/>
</dbReference>
<protein>
    <recommendedName>
        <fullName evidence="1">Transposase IS110-like N-terminal domain-containing protein</fullName>
    </recommendedName>
</protein>
<evidence type="ECO:0000259" key="1">
    <source>
        <dbReference type="Pfam" id="PF01548"/>
    </source>
</evidence>
<evidence type="ECO:0000313" key="2">
    <source>
        <dbReference type="EMBL" id="GGK16856.1"/>
    </source>
</evidence>
<feature type="domain" description="Transposase IS110-like N-terminal" evidence="1">
    <location>
        <begin position="7"/>
        <end position="82"/>
    </location>
</feature>
<dbReference type="Pfam" id="PF01548">
    <property type="entry name" value="DEDD_Tnp_IS110"/>
    <property type="match status" value="1"/>
</dbReference>
<dbReference type="InterPro" id="IPR002525">
    <property type="entry name" value="Transp_IS110-like_N"/>
</dbReference>
<keyword evidence="3" id="KW-1185">Reference proteome</keyword>
<comment type="caution">
    <text evidence="2">The sequence shown here is derived from an EMBL/GenBank/DDBJ whole genome shotgun (WGS) entry which is preliminary data.</text>
</comment>
<evidence type="ECO:0000313" key="3">
    <source>
        <dbReference type="Proteomes" id="UP000660265"/>
    </source>
</evidence>
<reference evidence="3" key="1">
    <citation type="journal article" date="2019" name="Int. J. Syst. Evol. Microbiol.">
        <title>The Global Catalogue of Microorganisms (GCM) 10K type strain sequencing project: providing services to taxonomists for standard genome sequencing and annotation.</title>
        <authorList>
            <consortium name="The Broad Institute Genomics Platform"/>
            <consortium name="The Broad Institute Genome Sequencing Center for Infectious Disease"/>
            <person name="Wu L."/>
            <person name="Ma J."/>
        </authorList>
    </citation>
    <scope>NUCLEOTIDE SEQUENCE [LARGE SCALE GENOMIC DNA]</scope>
    <source>
        <strain evidence="3">CGMCC 4.7275</strain>
    </source>
</reference>
<accession>A0ABQ2EME1</accession>